<feature type="region of interest" description="Disordered" evidence="1">
    <location>
        <begin position="40"/>
        <end position="90"/>
    </location>
</feature>
<organism evidence="2 3">
    <name type="scientific">Lujinxingia sediminis</name>
    <dbReference type="NCBI Taxonomy" id="2480984"/>
    <lineage>
        <taxon>Bacteria</taxon>
        <taxon>Deltaproteobacteria</taxon>
        <taxon>Bradymonadales</taxon>
        <taxon>Lujinxingiaceae</taxon>
        <taxon>Lujinxingia</taxon>
    </lineage>
</organism>
<feature type="compositionally biased region" description="Basic and acidic residues" evidence="1">
    <location>
        <begin position="469"/>
        <end position="485"/>
    </location>
</feature>
<feature type="compositionally biased region" description="Acidic residues" evidence="1">
    <location>
        <begin position="47"/>
        <end position="64"/>
    </location>
</feature>
<reference evidence="2 3" key="1">
    <citation type="submission" date="2019-01" db="EMBL/GenBank/DDBJ databases">
        <title>Lujinxingia litoralis gen. nov., sp. nov. and Lujinxingia sediminis gen. nov., sp. nov., new members in the order Bradymonadales, isolated from coastal sediment.</title>
        <authorList>
            <person name="Li C.-M."/>
        </authorList>
    </citation>
    <scope>NUCLEOTIDE SEQUENCE [LARGE SCALE GENOMIC DNA]</scope>
    <source>
        <strain evidence="2 3">SEH01</strain>
    </source>
</reference>
<dbReference type="InterPro" id="IPR011050">
    <property type="entry name" value="Pectin_lyase_fold/virulence"/>
</dbReference>
<dbReference type="InterPro" id="IPR012334">
    <property type="entry name" value="Pectin_lyas_fold"/>
</dbReference>
<evidence type="ECO:0000313" key="2">
    <source>
        <dbReference type="EMBL" id="RVU46882.1"/>
    </source>
</evidence>
<proteinExistence type="predicted"/>
<keyword evidence="3" id="KW-1185">Reference proteome</keyword>
<protein>
    <recommendedName>
        <fullName evidence="4">Right handed beta helix domain-containing protein</fullName>
    </recommendedName>
</protein>
<feature type="region of interest" description="Disordered" evidence="1">
    <location>
        <begin position="462"/>
        <end position="485"/>
    </location>
</feature>
<dbReference type="SUPFAM" id="SSF51126">
    <property type="entry name" value="Pectin lyase-like"/>
    <property type="match status" value="1"/>
</dbReference>
<dbReference type="Proteomes" id="UP000282926">
    <property type="component" value="Unassembled WGS sequence"/>
</dbReference>
<gene>
    <name evidence="2" type="ORF">EA187_07040</name>
</gene>
<evidence type="ECO:0000313" key="3">
    <source>
        <dbReference type="Proteomes" id="UP000282926"/>
    </source>
</evidence>
<name>A0ABY0CV06_9DELT</name>
<evidence type="ECO:0008006" key="4">
    <source>
        <dbReference type="Google" id="ProtNLM"/>
    </source>
</evidence>
<accession>A0ABY0CV06</accession>
<evidence type="ECO:0000256" key="1">
    <source>
        <dbReference type="SAM" id="MobiDB-lite"/>
    </source>
</evidence>
<dbReference type="Gene3D" id="2.160.20.10">
    <property type="entry name" value="Single-stranded right-handed beta-helix, Pectin lyase-like"/>
    <property type="match status" value="1"/>
</dbReference>
<feature type="compositionally biased region" description="Acidic residues" evidence="1">
    <location>
        <begin position="75"/>
        <end position="85"/>
    </location>
</feature>
<dbReference type="RefSeq" id="WP_127779748.1">
    <property type="nucleotide sequence ID" value="NZ_SADD01000002.1"/>
</dbReference>
<comment type="caution">
    <text evidence="2">The sequence shown here is derived from an EMBL/GenBank/DDBJ whole genome shotgun (WGS) entry which is preliminary data.</text>
</comment>
<sequence>MLPWSAVFQRTLIVVMIASTGLACGDGDSDARRALDAGIDAGAPDASLEDTSNDGSLDDPDTSTDDAGGERDAEVDGGVDPEEPDTPGAVDCAPLPESGGTIVEVDPSMAAQLPQLVRQAQANTAFVLAAGTYAIADTLHVRAEGTTLRSANDDAESVVIDGGYNVNSLLLIQASEVTVAHLTLTRALHHPIHVSPGGGDAPETITGTRIYGVRIVDGAQQFIKINPNGARSAFVDDGLVACSYFELTDAGRPRVDRSGTGCYTGGVDAHAARGWVVRDNHFKDIYCAGEGLAEHAVHFWSASRDTVVERNLIENCARGVGFGLLQSGGDRAYADDPYPQVSGYMGHIDGVVRNNVIVADIDYYDTGIELAQAHGARVIHNTIFDADAANRFSSIDYRFPNSSVEIRNNLVGRITRRNEAVGEVDHNLEGIGAELFEDATGRNFHLRASASDAIDQGVELEEAGLDIDGEPRDRGTAPDLGADEH</sequence>
<dbReference type="EMBL" id="SADD01000002">
    <property type="protein sequence ID" value="RVU46882.1"/>
    <property type="molecule type" value="Genomic_DNA"/>
</dbReference>